<comment type="caution">
    <text evidence="2">The sequence shown here is derived from an EMBL/GenBank/DDBJ whole genome shotgun (WGS) entry which is preliminary data.</text>
</comment>
<organism evidence="2 3">
    <name type="scientific">Zooshikella harenae</name>
    <dbReference type="NCBI Taxonomy" id="2827238"/>
    <lineage>
        <taxon>Bacteria</taxon>
        <taxon>Pseudomonadati</taxon>
        <taxon>Pseudomonadota</taxon>
        <taxon>Gammaproteobacteria</taxon>
        <taxon>Oceanospirillales</taxon>
        <taxon>Zooshikellaceae</taxon>
        <taxon>Zooshikella</taxon>
    </lineage>
</organism>
<sequence>MNTLNYREALIEKIETPIQQGRVAANSVMTSYISAGAGFPVVLLHGAGAGAVTWYPSISAIAEKFHVIAPDIVGYGESDKPSGAYDRPYFSAWLKGFLSALKITKAHIVGLSQGGAIALQFALDYPDLVDKLVLVDAGALGAKPSFMPFLGMLWMNSAPSRLANSFFSRYLLFKPEKRDPNHGYYSIEVLKQKGGKNAFTQGRGSAVSAIPEESLQQIKSETLIIWGENDQLFSVEYGETAARIIPNATFYRIQEAGHLSLMDQPEIFNKALLDFLNDQSKDNEFVG</sequence>
<evidence type="ECO:0000259" key="1">
    <source>
        <dbReference type="Pfam" id="PF00561"/>
    </source>
</evidence>
<dbReference type="PRINTS" id="PR00111">
    <property type="entry name" value="ABHYDROLASE"/>
</dbReference>
<evidence type="ECO:0000313" key="2">
    <source>
        <dbReference type="EMBL" id="MBU2712997.1"/>
    </source>
</evidence>
<dbReference type="InterPro" id="IPR000073">
    <property type="entry name" value="AB_hydrolase_1"/>
</dbReference>
<dbReference type="PANTHER" id="PTHR43798">
    <property type="entry name" value="MONOACYLGLYCEROL LIPASE"/>
    <property type="match status" value="1"/>
</dbReference>
<feature type="domain" description="AB hydrolase-1" evidence="1">
    <location>
        <begin position="40"/>
        <end position="264"/>
    </location>
</feature>
<protein>
    <submittedName>
        <fullName evidence="2">Alpha/beta hydrolase</fullName>
    </submittedName>
</protein>
<dbReference type="Gene3D" id="3.40.50.1820">
    <property type="entry name" value="alpha/beta hydrolase"/>
    <property type="match status" value="1"/>
</dbReference>
<name>A0ABS5ZG07_9GAMM</name>
<dbReference type="InterPro" id="IPR029058">
    <property type="entry name" value="AB_hydrolase_fold"/>
</dbReference>
<accession>A0ABS5ZG07</accession>
<dbReference type="InterPro" id="IPR050266">
    <property type="entry name" value="AB_hydrolase_sf"/>
</dbReference>
<evidence type="ECO:0000313" key="3">
    <source>
        <dbReference type="Proteomes" id="UP000690515"/>
    </source>
</evidence>
<dbReference type="EMBL" id="JAGSOY010000057">
    <property type="protein sequence ID" value="MBU2712997.1"/>
    <property type="molecule type" value="Genomic_DNA"/>
</dbReference>
<dbReference type="GO" id="GO:0016787">
    <property type="term" value="F:hydrolase activity"/>
    <property type="evidence" value="ECO:0007669"/>
    <property type="project" value="UniProtKB-KW"/>
</dbReference>
<dbReference type="Proteomes" id="UP000690515">
    <property type="component" value="Unassembled WGS sequence"/>
</dbReference>
<keyword evidence="3" id="KW-1185">Reference proteome</keyword>
<proteinExistence type="predicted"/>
<dbReference type="RefSeq" id="WP_215821220.1">
    <property type="nucleotide sequence ID" value="NZ_JAGSOY010000057.1"/>
</dbReference>
<gene>
    <name evidence="2" type="ORF">KCG35_18155</name>
</gene>
<keyword evidence="2" id="KW-0378">Hydrolase</keyword>
<reference evidence="2 3" key="1">
    <citation type="submission" date="2021-04" db="EMBL/GenBank/DDBJ databases">
        <authorList>
            <person name="Pira H."/>
            <person name="Risdian C."/>
            <person name="Wink J."/>
        </authorList>
    </citation>
    <scope>NUCLEOTIDE SEQUENCE [LARGE SCALE GENOMIC DNA]</scope>
    <source>
        <strain evidence="2 3">WH53</strain>
    </source>
</reference>
<dbReference type="PANTHER" id="PTHR43798:SF33">
    <property type="entry name" value="HYDROLASE, PUTATIVE (AFU_ORTHOLOGUE AFUA_2G14860)-RELATED"/>
    <property type="match status" value="1"/>
</dbReference>
<dbReference type="SUPFAM" id="SSF53474">
    <property type="entry name" value="alpha/beta-Hydrolases"/>
    <property type="match status" value="1"/>
</dbReference>
<dbReference type="Pfam" id="PF00561">
    <property type="entry name" value="Abhydrolase_1"/>
    <property type="match status" value="1"/>
</dbReference>